<keyword evidence="2" id="KW-0560">Oxidoreductase</keyword>
<dbReference type="PANTHER" id="PTHR24320:SF152">
    <property type="entry name" value="SHORT-CHAIN DEHYDROGENASE_REDUCTASE FAMILY PROTEIN"/>
    <property type="match status" value="1"/>
</dbReference>
<evidence type="ECO:0008006" key="5">
    <source>
        <dbReference type="Google" id="ProtNLM"/>
    </source>
</evidence>
<dbReference type="OrthoDB" id="542013at2759"/>
<dbReference type="AlphaFoldDB" id="A0A4T0FKF4"/>
<proteinExistence type="inferred from homology"/>
<accession>A0A4T0FKF4</accession>
<dbReference type="EMBL" id="SPNW01000042">
    <property type="protein sequence ID" value="TIA88145.1"/>
    <property type="molecule type" value="Genomic_DNA"/>
</dbReference>
<gene>
    <name evidence="3" type="ORF">E3P99_02779</name>
</gene>
<dbReference type="Proteomes" id="UP000310189">
    <property type="component" value="Unassembled WGS sequence"/>
</dbReference>
<keyword evidence="4" id="KW-1185">Reference proteome</keyword>
<evidence type="ECO:0000313" key="4">
    <source>
        <dbReference type="Proteomes" id="UP000310189"/>
    </source>
</evidence>
<dbReference type="GO" id="GO:0016491">
    <property type="term" value="F:oxidoreductase activity"/>
    <property type="evidence" value="ECO:0007669"/>
    <property type="project" value="UniProtKB-KW"/>
</dbReference>
<dbReference type="InterPro" id="IPR002347">
    <property type="entry name" value="SDR_fam"/>
</dbReference>
<protein>
    <recommendedName>
        <fullName evidence="5">Ketoreductase (KR) domain-containing protein</fullName>
    </recommendedName>
</protein>
<organism evidence="3 4">
    <name type="scientific">Wallemia hederae</name>
    <dbReference type="NCBI Taxonomy" id="1540922"/>
    <lineage>
        <taxon>Eukaryota</taxon>
        <taxon>Fungi</taxon>
        <taxon>Dikarya</taxon>
        <taxon>Basidiomycota</taxon>
        <taxon>Wallemiomycotina</taxon>
        <taxon>Wallemiomycetes</taxon>
        <taxon>Wallemiales</taxon>
        <taxon>Wallemiaceae</taxon>
        <taxon>Wallemia</taxon>
    </lineage>
</organism>
<reference evidence="3 4" key="1">
    <citation type="submission" date="2019-03" db="EMBL/GenBank/DDBJ databases">
        <title>Sequencing 23 genomes of Wallemia ichthyophaga.</title>
        <authorList>
            <person name="Gostincar C."/>
        </authorList>
    </citation>
    <scope>NUCLEOTIDE SEQUENCE [LARGE SCALE GENOMIC DNA]</scope>
    <source>
        <strain evidence="3 4">EXF-5753</strain>
    </source>
</reference>
<evidence type="ECO:0000313" key="3">
    <source>
        <dbReference type="EMBL" id="TIA88145.1"/>
    </source>
</evidence>
<dbReference type="Gene3D" id="3.40.50.720">
    <property type="entry name" value="NAD(P)-binding Rossmann-like Domain"/>
    <property type="match status" value="1"/>
</dbReference>
<sequence length="336" mass="37092">MLFNSPEVKVNGQSFKDKTVICIGANAGIGYAMSEYLLQNGVSRLVMGCRSLEKGEKARSAVLKAAQDKGLSPSVELWQIDLSSLDSCRAFTRKWNQQGDADRHLDIVYLNAGLVAPNSSQTTSADGLELTYAANVIGHLVLVEGLLPSLSMANDPRIIFTGSYGSKLTWVPEPPASNPRTPLRDNWEVCGYSLNAFLIYCDTKLLLNMVVRELQHALDTHPVQAYRKIWTGVFHPGTVNTTISNKEHYGVSSLITKPVNLLMRYTAKTPLEGALPGLFLGSEDVQNLPKGAYWHDNAQVDTVSRQYENVELRRLYFKRCLSDAQINPAVFQVDGA</sequence>
<dbReference type="Pfam" id="PF00106">
    <property type="entry name" value="adh_short"/>
    <property type="match status" value="1"/>
</dbReference>
<evidence type="ECO:0000256" key="2">
    <source>
        <dbReference type="ARBA" id="ARBA00023002"/>
    </source>
</evidence>
<evidence type="ECO:0000256" key="1">
    <source>
        <dbReference type="ARBA" id="ARBA00006484"/>
    </source>
</evidence>
<dbReference type="InterPro" id="IPR036291">
    <property type="entry name" value="NAD(P)-bd_dom_sf"/>
</dbReference>
<dbReference type="SUPFAM" id="SSF51735">
    <property type="entry name" value="NAD(P)-binding Rossmann-fold domains"/>
    <property type="match status" value="1"/>
</dbReference>
<comment type="caution">
    <text evidence="3">The sequence shown here is derived from an EMBL/GenBank/DDBJ whole genome shotgun (WGS) entry which is preliminary data.</text>
</comment>
<name>A0A4T0FKF4_9BASI</name>
<comment type="similarity">
    <text evidence="1">Belongs to the short-chain dehydrogenases/reductases (SDR) family.</text>
</comment>
<dbReference type="PANTHER" id="PTHR24320">
    <property type="entry name" value="RETINOL DEHYDROGENASE"/>
    <property type="match status" value="1"/>
</dbReference>